<organism evidence="1 2">
    <name type="scientific">Dreissena polymorpha</name>
    <name type="common">Zebra mussel</name>
    <name type="synonym">Mytilus polymorpha</name>
    <dbReference type="NCBI Taxonomy" id="45954"/>
    <lineage>
        <taxon>Eukaryota</taxon>
        <taxon>Metazoa</taxon>
        <taxon>Spiralia</taxon>
        <taxon>Lophotrochozoa</taxon>
        <taxon>Mollusca</taxon>
        <taxon>Bivalvia</taxon>
        <taxon>Autobranchia</taxon>
        <taxon>Heteroconchia</taxon>
        <taxon>Euheterodonta</taxon>
        <taxon>Imparidentia</taxon>
        <taxon>Neoheterodontei</taxon>
        <taxon>Myida</taxon>
        <taxon>Dreissenoidea</taxon>
        <taxon>Dreissenidae</taxon>
        <taxon>Dreissena</taxon>
    </lineage>
</organism>
<dbReference type="AlphaFoldDB" id="A0A9D4JTB8"/>
<protein>
    <submittedName>
        <fullName evidence="1">Uncharacterized protein</fullName>
    </submittedName>
</protein>
<comment type="caution">
    <text evidence="1">The sequence shown here is derived from an EMBL/GenBank/DDBJ whole genome shotgun (WGS) entry which is preliminary data.</text>
</comment>
<reference evidence="1" key="1">
    <citation type="journal article" date="2019" name="bioRxiv">
        <title>The Genome of the Zebra Mussel, Dreissena polymorpha: A Resource for Invasive Species Research.</title>
        <authorList>
            <person name="McCartney M.A."/>
            <person name="Auch B."/>
            <person name="Kono T."/>
            <person name="Mallez S."/>
            <person name="Zhang Y."/>
            <person name="Obille A."/>
            <person name="Becker A."/>
            <person name="Abrahante J.E."/>
            <person name="Garbe J."/>
            <person name="Badalamenti J.P."/>
            <person name="Herman A."/>
            <person name="Mangelson H."/>
            <person name="Liachko I."/>
            <person name="Sullivan S."/>
            <person name="Sone E.D."/>
            <person name="Koren S."/>
            <person name="Silverstein K.A.T."/>
            <person name="Beckman K.B."/>
            <person name="Gohl D.M."/>
        </authorList>
    </citation>
    <scope>NUCLEOTIDE SEQUENCE</scope>
    <source>
        <strain evidence="1">Duluth1</strain>
        <tissue evidence="1">Whole animal</tissue>
    </source>
</reference>
<evidence type="ECO:0000313" key="1">
    <source>
        <dbReference type="EMBL" id="KAH3823895.1"/>
    </source>
</evidence>
<reference evidence="1" key="2">
    <citation type="submission" date="2020-11" db="EMBL/GenBank/DDBJ databases">
        <authorList>
            <person name="McCartney M.A."/>
            <person name="Auch B."/>
            <person name="Kono T."/>
            <person name="Mallez S."/>
            <person name="Becker A."/>
            <person name="Gohl D.M."/>
            <person name="Silverstein K.A.T."/>
            <person name="Koren S."/>
            <person name="Bechman K.B."/>
            <person name="Herman A."/>
            <person name="Abrahante J.E."/>
            <person name="Garbe J."/>
        </authorList>
    </citation>
    <scope>NUCLEOTIDE SEQUENCE</scope>
    <source>
        <strain evidence="1">Duluth1</strain>
        <tissue evidence="1">Whole animal</tissue>
    </source>
</reference>
<dbReference type="Proteomes" id="UP000828390">
    <property type="component" value="Unassembled WGS sequence"/>
</dbReference>
<proteinExistence type="predicted"/>
<sequence>MVTLYTACTTGLTGLPAQHSDPMFPGTMWEETDVLRSNDNAIACFCPGALYVTSLIVRMNI</sequence>
<dbReference type="EMBL" id="JAIWYP010000005">
    <property type="protein sequence ID" value="KAH3823895.1"/>
    <property type="molecule type" value="Genomic_DNA"/>
</dbReference>
<keyword evidence="2" id="KW-1185">Reference proteome</keyword>
<gene>
    <name evidence="1" type="ORF">DPMN_125720</name>
</gene>
<evidence type="ECO:0000313" key="2">
    <source>
        <dbReference type="Proteomes" id="UP000828390"/>
    </source>
</evidence>
<accession>A0A9D4JTB8</accession>
<name>A0A9D4JTB8_DREPO</name>